<accession>A0AB33J4I4</accession>
<name>A0AB33J4I4_9BACT</name>
<feature type="domain" description="Flavodoxin-like fold" evidence="2">
    <location>
        <begin position="3"/>
        <end position="151"/>
    </location>
</feature>
<evidence type="ECO:0000259" key="2">
    <source>
        <dbReference type="Pfam" id="PF02525"/>
    </source>
</evidence>
<dbReference type="AlphaFoldDB" id="A0AB33J4I4"/>
<dbReference type="GO" id="GO:0010181">
    <property type="term" value="F:FMN binding"/>
    <property type="evidence" value="ECO:0007669"/>
    <property type="project" value="TreeGrafter"/>
</dbReference>
<sequence length="181" mass="19504">MSNVLLVSGHPNLNISNANKVIVNKLKELIPGIEVSDLGVQYPDGKIDVAAEQAKLVKADTIIWQFPLYWFATPGIFKQWMDDVLLYGFAYGSTGDKLHGKKVIVSVTAGAGIENYNEDGRTVADLMAPIVRSIAFCGMECVGCVTEAGMLYMPGVMPEEVLASVQDKAVAQAERVAALVK</sequence>
<protein>
    <submittedName>
        <fullName evidence="3">NAD(P)H-dependent oxidoreductase</fullName>
    </submittedName>
</protein>
<dbReference type="EMBL" id="AP035786">
    <property type="protein sequence ID" value="BFO74457.1"/>
    <property type="molecule type" value="Genomic_DNA"/>
</dbReference>
<dbReference type="PANTHER" id="PTHR47307">
    <property type="entry name" value="GLUTATHIONE-REGULATED POTASSIUM-EFFLUX SYSTEM ANCILLARY PROTEIN KEFG"/>
    <property type="match status" value="1"/>
</dbReference>
<proteinExistence type="predicted"/>
<dbReference type="PANTHER" id="PTHR47307:SF1">
    <property type="entry name" value="GLUTATHIONE-REGULATED POTASSIUM-EFFLUX SYSTEM ANCILLARY PROTEIN KEFG"/>
    <property type="match status" value="1"/>
</dbReference>
<keyword evidence="1" id="KW-0560">Oxidoreductase</keyword>
<gene>
    <name evidence="3" type="ORF">GTC17254_20540</name>
</gene>
<dbReference type="Pfam" id="PF02525">
    <property type="entry name" value="Flavodoxin_2"/>
    <property type="match status" value="1"/>
</dbReference>
<dbReference type="GO" id="GO:0003955">
    <property type="term" value="F:NAD(P)H dehydrogenase (quinone) activity"/>
    <property type="evidence" value="ECO:0007669"/>
    <property type="project" value="TreeGrafter"/>
</dbReference>
<dbReference type="InterPro" id="IPR003680">
    <property type="entry name" value="Flavodoxin_fold"/>
</dbReference>
<dbReference type="GO" id="GO:0009055">
    <property type="term" value="F:electron transfer activity"/>
    <property type="evidence" value="ECO:0007669"/>
    <property type="project" value="TreeGrafter"/>
</dbReference>
<evidence type="ECO:0000313" key="3">
    <source>
        <dbReference type="EMBL" id="BFO74457.1"/>
    </source>
</evidence>
<reference evidence="3" key="1">
    <citation type="submission" date="2024-07" db="EMBL/GenBank/DDBJ databases">
        <title>Complete genome sequence of Prevotella sp. YM-2024 GTC17254.</title>
        <authorList>
            <person name="Hayashi M."/>
            <person name="Muto Y."/>
            <person name="Tanaka K."/>
            <person name="Niwa H."/>
        </authorList>
    </citation>
    <scope>NUCLEOTIDE SEQUENCE</scope>
    <source>
        <strain evidence="3">GTC17254</strain>
    </source>
</reference>
<dbReference type="Gene3D" id="3.40.50.360">
    <property type="match status" value="1"/>
</dbReference>
<organism evidence="3">
    <name type="scientific">Prevotella sp. GTC17254</name>
    <dbReference type="NCBI Taxonomy" id="3236794"/>
    <lineage>
        <taxon>Bacteria</taxon>
        <taxon>Pseudomonadati</taxon>
        <taxon>Bacteroidota</taxon>
        <taxon>Bacteroidia</taxon>
        <taxon>Bacteroidales</taxon>
        <taxon>Prevotellaceae</taxon>
        <taxon>Prevotella</taxon>
    </lineage>
</organism>
<dbReference type="InterPro" id="IPR046980">
    <property type="entry name" value="KefG/KefF"/>
</dbReference>
<dbReference type="InterPro" id="IPR029039">
    <property type="entry name" value="Flavoprotein-like_sf"/>
</dbReference>
<dbReference type="SUPFAM" id="SSF52218">
    <property type="entry name" value="Flavoproteins"/>
    <property type="match status" value="1"/>
</dbReference>
<evidence type="ECO:0000256" key="1">
    <source>
        <dbReference type="ARBA" id="ARBA00023002"/>
    </source>
</evidence>